<dbReference type="AlphaFoldDB" id="A0A8X6R140"/>
<dbReference type="SUPFAM" id="SSF54160">
    <property type="entry name" value="Chromo domain-like"/>
    <property type="match status" value="1"/>
</dbReference>
<dbReference type="InterPro" id="IPR000953">
    <property type="entry name" value="Chromo/chromo_shadow_dom"/>
</dbReference>
<name>A0A8X6R140_NEPPI</name>
<evidence type="ECO:0000259" key="1">
    <source>
        <dbReference type="PROSITE" id="PS50013"/>
    </source>
</evidence>
<feature type="domain" description="Chromo" evidence="1">
    <location>
        <begin position="179"/>
        <end position="217"/>
    </location>
</feature>
<dbReference type="OrthoDB" id="6426234at2759"/>
<gene>
    <name evidence="2" type="primary">F54H12.3_50</name>
    <name evidence="2" type="ORF">NPIL_497481</name>
</gene>
<dbReference type="PANTHER" id="PTHR46585">
    <property type="entry name" value="INTEGRASE CORE DOMAIN CONTAINING PROTEIN"/>
    <property type="match status" value="1"/>
</dbReference>
<accession>A0A8X6R140</accession>
<dbReference type="EMBL" id="BMAW01131930">
    <property type="protein sequence ID" value="GFU41393.1"/>
    <property type="molecule type" value="Genomic_DNA"/>
</dbReference>
<organism evidence="2 3">
    <name type="scientific">Nephila pilipes</name>
    <name type="common">Giant wood spider</name>
    <name type="synonym">Nephila maculata</name>
    <dbReference type="NCBI Taxonomy" id="299642"/>
    <lineage>
        <taxon>Eukaryota</taxon>
        <taxon>Metazoa</taxon>
        <taxon>Ecdysozoa</taxon>
        <taxon>Arthropoda</taxon>
        <taxon>Chelicerata</taxon>
        <taxon>Arachnida</taxon>
        <taxon>Araneae</taxon>
        <taxon>Araneomorphae</taxon>
        <taxon>Entelegynae</taxon>
        <taxon>Araneoidea</taxon>
        <taxon>Nephilidae</taxon>
        <taxon>Nephila</taxon>
    </lineage>
</organism>
<evidence type="ECO:0000313" key="3">
    <source>
        <dbReference type="Proteomes" id="UP000887013"/>
    </source>
</evidence>
<dbReference type="Proteomes" id="UP000887013">
    <property type="component" value="Unassembled WGS sequence"/>
</dbReference>
<protein>
    <submittedName>
        <fullName evidence="2">Uncharacterized transposon-derived protein F54H12.3</fullName>
    </submittedName>
</protein>
<dbReference type="CDD" id="cd00024">
    <property type="entry name" value="CD_CSD"/>
    <property type="match status" value="1"/>
</dbReference>
<keyword evidence="3" id="KW-1185">Reference proteome</keyword>
<evidence type="ECO:0000313" key="2">
    <source>
        <dbReference type="EMBL" id="GFU41393.1"/>
    </source>
</evidence>
<dbReference type="GO" id="GO:0005694">
    <property type="term" value="C:chromosome"/>
    <property type="evidence" value="ECO:0007669"/>
    <property type="project" value="UniProtKB-ARBA"/>
</dbReference>
<reference evidence="2" key="1">
    <citation type="submission" date="2020-08" db="EMBL/GenBank/DDBJ databases">
        <title>Multicomponent nature underlies the extraordinary mechanical properties of spider dragline silk.</title>
        <authorList>
            <person name="Kono N."/>
            <person name="Nakamura H."/>
            <person name="Mori M."/>
            <person name="Yoshida Y."/>
            <person name="Ohtoshi R."/>
            <person name="Malay A.D."/>
            <person name="Moran D.A.P."/>
            <person name="Tomita M."/>
            <person name="Numata K."/>
            <person name="Arakawa K."/>
        </authorList>
    </citation>
    <scope>NUCLEOTIDE SEQUENCE</scope>
</reference>
<proteinExistence type="predicted"/>
<sequence>MENEKPHLRQVDRILKDIYYDVKYPASFGGIANLSKASNLSQQETRRWLEGQDTDSYKYSDVLDNVLNSYNNTVHSITGFAPAKVREQDESLIFHKLYGSKNKIKYKFNIGDQVRISKTVKTFRRGYLPNWSEEIFTIRKRFPSNPLTYILEDIEHEILRGRFYEPELQKVTKKANAFWRIEKILKTRGKGKEKEHFVKWKGFDNRFNSWIKAEWMK</sequence>
<dbReference type="PROSITE" id="PS50013">
    <property type="entry name" value="CHROMO_2"/>
    <property type="match status" value="1"/>
</dbReference>
<dbReference type="InterPro" id="IPR016197">
    <property type="entry name" value="Chromo-like_dom_sf"/>
</dbReference>
<dbReference type="PANTHER" id="PTHR46585:SF1">
    <property type="entry name" value="CHROMO DOMAIN-CONTAINING PROTEIN"/>
    <property type="match status" value="1"/>
</dbReference>
<comment type="caution">
    <text evidence="2">The sequence shown here is derived from an EMBL/GenBank/DDBJ whole genome shotgun (WGS) entry which is preliminary data.</text>
</comment>
<dbReference type="Gene3D" id="2.40.50.40">
    <property type="match status" value="1"/>
</dbReference>